<protein>
    <recommendedName>
        <fullName evidence="1">Helicase Helix-turn-helix domain-containing protein</fullName>
    </recommendedName>
</protein>
<evidence type="ECO:0000313" key="3">
    <source>
        <dbReference type="Proteomes" id="UP000321662"/>
    </source>
</evidence>
<dbReference type="Pfam" id="PF14493">
    <property type="entry name" value="HTH_40"/>
    <property type="match status" value="1"/>
</dbReference>
<comment type="caution">
    <text evidence="2">The sequence shown here is derived from an EMBL/GenBank/DDBJ whole genome shotgun (WGS) entry which is preliminary data.</text>
</comment>
<dbReference type="AlphaFoldDB" id="A0A511AUD4"/>
<feature type="domain" description="Helicase Helix-turn-helix" evidence="1">
    <location>
        <begin position="260"/>
        <end position="346"/>
    </location>
</feature>
<keyword evidence="3" id="KW-1185">Reference proteome</keyword>
<evidence type="ECO:0000259" key="1">
    <source>
        <dbReference type="Pfam" id="PF14493"/>
    </source>
</evidence>
<evidence type="ECO:0000313" key="2">
    <source>
        <dbReference type="EMBL" id="GEK90953.1"/>
    </source>
</evidence>
<accession>A0A511AUD4</accession>
<gene>
    <name evidence="2" type="ORF">AKA01nite_05750</name>
</gene>
<dbReference type="EMBL" id="BJUY01000004">
    <property type="protein sequence ID" value="GEK90953.1"/>
    <property type="molecule type" value="Genomic_DNA"/>
</dbReference>
<sequence>MGDDVMERDFLFKYVISLFNEKTCVTTRQLKLIATAKRTPSVLFNVEKNKLYALFGLFPEMTEKKWEKLSMFLVSNDLLALQDEHLVLTEKGIKSKTAFSDQFPVINHLNQLSYYGTLPLFFNRMIFVTQVLSEYSFRNKNYSPFLSSVNEQRKLKQWLIEQKLPMNSLTSNWAAELKAMLKTLPTEEADFISAHFTGYDVYGETSRQLQERYGFSKEEYRVRLQQFNYKITLLEPTQYPLLSALLKDTHKECHEGLSHSANITKQLLEKGKGIDDVARMRKLKVNTIREHILECVLILNWPYFKRYISREKYAACRALLNKKPKLQYAEAKNVVEDLDFFVFRLVEIERTRRNGQIIEKSGI</sequence>
<organism evidence="2 3">
    <name type="scientific">Alkalibacterium kapii</name>
    <dbReference type="NCBI Taxonomy" id="426704"/>
    <lineage>
        <taxon>Bacteria</taxon>
        <taxon>Bacillati</taxon>
        <taxon>Bacillota</taxon>
        <taxon>Bacilli</taxon>
        <taxon>Lactobacillales</taxon>
        <taxon>Carnobacteriaceae</taxon>
        <taxon>Alkalibacterium</taxon>
    </lineage>
</organism>
<dbReference type="InterPro" id="IPR029491">
    <property type="entry name" value="Helicase_HTH"/>
</dbReference>
<name>A0A511AUD4_9LACT</name>
<proteinExistence type="predicted"/>
<reference evidence="2 3" key="1">
    <citation type="submission" date="2019-07" db="EMBL/GenBank/DDBJ databases">
        <title>Whole genome shotgun sequence of Alkalibacterium kapii NBRC 103247.</title>
        <authorList>
            <person name="Hosoyama A."/>
            <person name="Uohara A."/>
            <person name="Ohji S."/>
            <person name="Ichikawa N."/>
        </authorList>
    </citation>
    <scope>NUCLEOTIDE SEQUENCE [LARGE SCALE GENOMIC DNA]</scope>
    <source>
        <strain evidence="2 3">NBRC 103247</strain>
    </source>
</reference>
<dbReference type="Proteomes" id="UP000321662">
    <property type="component" value="Unassembled WGS sequence"/>
</dbReference>